<protein>
    <recommendedName>
        <fullName evidence="4">Zn(2)-C6 fungal-type domain-containing protein</fullName>
    </recommendedName>
</protein>
<feature type="region of interest" description="Disordered" evidence="1">
    <location>
        <begin position="61"/>
        <end position="104"/>
    </location>
</feature>
<reference evidence="2 3" key="1">
    <citation type="submission" date="2015-01" db="EMBL/GenBank/DDBJ databases">
        <title>The Genome Sequence of Capronia semiimmersa CBS27337.</title>
        <authorList>
            <consortium name="The Broad Institute Genomics Platform"/>
            <person name="Cuomo C."/>
            <person name="de Hoog S."/>
            <person name="Gorbushina A."/>
            <person name="Stielow B."/>
            <person name="Teixiera M."/>
            <person name="Abouelleil A."/>
            <person name="Chapman S.B."/>
            <person name="Priest M."/>
            <person name="Young S.K."/>
            <person name="Wortman J."/>
            <person name="Nusbaum C."/>
            <person name="Birren B."/>
        </authorList>
    </citation>
    <scope>NUCLEOTIDE SEQUENCE [LARGE SCALE GENOMIC DNA]</scope>
    <source>
        <strain evidence="2 3">CBS 27337</strain>
    </source>
</reference>
<dbReference type="EMBL" id="KN846956">
    <property type="protein sequence ID" value="KIW72794.1"/>
    <property type="molecule type" value="Genomic_DNA"/>
</dbReference>
<dbReference type="EMBL" id="KN846956">
    <property type="protein sequence ID" value="KIW72795.1"/>
    <property type="molecule type" value="Genomic_DNA"/>
</dbReference>
<dbReference type="HOGENOM" id="CLU_485737_0_0_1"/>
<keyword evidence="3" id="KW-1185">Reference proteome</keyword>
<accession>A0A0D2G1X0</accession>
<evidence type="ECO:0008006" key="4">
    <source>
        <dbReference type="Google" id="ProtNLM"/>
    </source>
</evidence>
<dbReference type="AlphaFoldDB" id="A0A0D2G1X0"/>
<name>A0A0D2G1X0_9EURO</name>
<proteinExistence type="predicted"/>
<dbReference type="Proteomes" id="UP000054266">
    <property type="component" value="Unassembled WGS sequence"/>
</dbReference>
<evidence type="ECO:0000256" key="1">
    <source>
        <dbReference type="SAM" id="MobiDB-lite"/>
    </source>
</evidence>
<feature type="compositionally biased region" description="Basic and acidic residues" evidence="1">
    <location>
        <begin position="138"/>
        <end position="158"/>
    </location>
</feature>
<evidence type="ECO:0000313" key="3">
    <source>
        <dbReference type="Proteomes" id="UP000054266"/>
    </source>
</evidence>
<feature type="region of interest" description="Disordered" evidence="1">
    <location>
        <begin position="174"/>
        <end position="197"/>
    </location>
</feature>
<sequence>MAATYTKGRLEHALKVYREARKASRPTTSKVQRHLRKDYQFRRVKAPCNLVHITAWDDDDASSDEYNPEAPKKRRLLNPRAPKAKRFKQAQRPANPTHTTPEKIEDDFVPFSTLLTIKLRSLRGRLLLNALACQHGTGYDKKHESNKKTRRDGRRDLGKTYLELQDEESCKIDEGTTRSGLKRKIGSPAKTQRSPACKQSKKRCATKVSETPSCEHCENEHLKCGAPKNDGESPKLGREHHEELKQTEAIQVASASIIATRPLTHTVSPSPVAERPIDQLRRHYVELRAMLGTPVLLAGSSPENPITLASPSPSPEPAKPLMSSTFIISTPWAHPIDFKYGVNSQPPCHFCDDFRYGIYGYGLIEAEVSRRADGQLQECRKGHGLEGKEATRMCVECSLRRLYMSRCKKHSIHQFGSPEHARFKAYIGQLLDKRYLNGPSIKVGVYYTCSLCTQPAFWRCVADQLRNRYGEKLKEGEGKRRGCGLFLCKSCSANLRADNGVLKHTTVQKTSGHDCRRADMQFLFRGSLLHKAYK</sequence>
<organism evidence="2 3">
    <name type="scientific">Phialophora macrospora</name>
    <dbReference type="NCBI Taxonomy" id="1851006"/>
    <lineage>
        <taxon>Eukaryota</taxon>
        <taxon>Fungi</taxon>
        <taxon>Dikarya</taxon>
        <taxon>Ascomycota</taxon>
        <taxon>Pezizomycotina</taxon>
        <taxon>Eurotiomycetes</taxon>
        <taxon>Chaetothyriomycetidae</taxon>
        <taxon>Chaetothyriales</taxon>
        <taxon>Herpotrichiellaceae</taxon>
        <taxon>Phialophora</taxon>
    </lineage>
</organism>
<dbReference type="STRING" id="5601.A0A0D2G1X0"/>
<gene>
    <name evidence="2" type="ORF">PV04_00967</name>
</gene>
<feature type="compositionally biased region" description="Basic residues" evidence="1">
    <location>
        <begin position="72"/>
        <end position="89"/>
    </location>
</feature>
<feature type="region of interest" description="Disordered" evidence="1">
    <location>
        <begin position="137"/>
        <end position="160"/>
    </location>
</feature>
<evidence type="ECO:0000313" key="2">
    <source>
        <dbReference type="EMBL" id="KIW72795.1"/>
    </source>
</evidence>